<dbReference type="Proteomes" id="UP000294664">
    <property type="component" value="Unassembled WGS sequence"/>
</dbReference>
<dbReference type="RefSeq" id="WP_132029805.1">
    <property type="nucleotide sequence ID" value="NZ_SMAI01000001.1"/>
</dbReference>
<name>A0A4R3M5H4_9HYPH</name>
<dbReference type="InterPro" id="IPR046740">
    <property type="entry name" value="DUF6790"/>
</dbReference>
<evidence type="ECO:0000313" key="3">
    <source>
        <dbReference type="Proteomes" id="UP000294664"/>
    </source>
</evidence>
<evidence type="ECO:0008006" key="4">
    <source>
        <dbReference type="Google" id="ProtNLM"/>
    </source>
</evidence>
<dbReference type="Pfam" id="PF20589">
    <property type="entry name" value="DUF6790"/>
    <property type="match status" value="1"/>
</dbReference>
<dbReference type="EMBL" id="SMAI01000001">
    <property type="protein sequence ID" value="TCT08166.1"/>
    <property type="molecule type" value="Genomic_DNA"/>
</dbReference>
<proteinExistence type="predicted"/>
<organism evidence="2 3">
    <name type="scientific">Aquabacter spiritensis</name>
    <dbReference type="NCBI Taxonomy" id="933073"/>
    <lineage>
        <taxon>Bacteria</taxon>
        <taxon>Pseudomonadati</taxon>
        <taxon>Pseudomonadota</taxon>
        <taxon>Alphaproteobacteria</taxon>
        <taxon>Hyphomicrobiales</taxon>
        <taxon>Xanthobacteraceae</taxon>
        <taxon>Aquabacter</taxon>
    </lineage>
</organism>
<reference evidence="2 3" key="1">
    <citation type="submission" date="2019-03" db="EMBL/GenBank/DDBJ databases">
        <title>Genomic Encyclopedia of Type Strains, Phase IV (KMG-IV): sequencing the most valuable type-strain genomes for metagenomic binning, comparative biology and taxonomic classification.</title>
        <authorList>
            <person name="Goeker M."/>
        </authorList>
    </citation>
    <scope>NUCLEOTIDE SEQUENCE [LARGE SCALE GENOMIC DNA]</scope>
    <source>
        <strain evidence="2 3">DSM 9035</strain>
    </source>
</reference>
<feature type="transmembrane region" description="Helical" evidence="1">
    <location>
        <begin position="135"/>
        <end position="155"/>
    </location>
</feature>
<dbReference type="AlphaFoldDB" id="A0A4R3M5H4"/>
<keyword evidence="3" id="KW-1185">Reference proteome</keyword>
<protein>
    <recommendedName>
        <fullName evidence="4">DoxX-like protein</fullName>
    </recommendedName>
</protein>
<keyword evidence="1" id="KW-0812">Transmembrane</keyword>
<keyword evidence="1" id="KW-0472">Membrane</keyword>
<feature type="transmembrane region" description="Helical" evidence="1">
    <location>
        <begin position="75"/>
        <end position="96"/>
    </location>
</feature>
<sequence length="162" mass="17538">MVFWFPLVMVALALLCAFVAVQRAPRPLPPGFAADRLIRYIMLFPMGIQGLWGALGHLGFPAETAASIGWAPSPFQFEVGVCNLGIGVVGLIAAFYARWNFRLALAIYALFFLGGAAWGHVIQMMTAGNFAPGNAGPIFFTDILTPLSLLILLAWTRRTAQP</sequence>
<feature type="transmembrane region" description="Helical" evidence="1">
    <location>
        <begin position="6"/>
        <end position="25"/>
    </location>
</feature>
<evidence type="ECO:0000313" key="2">
    <source>
        <dbReference type="EMBL" id="TCT08166.1"/>
    </source>
</evidence>
<keyword evidence="1" id="KW-1133">Transmembrane helix</keyword>
<feature type="transmembrane region" description="Helical" evidence="1">
    <location>
        <begin position="103"/>
        <end position="123"/>
    </location>
</feature>
<comment type="caution">
    <text evidence="2">The sequence shown here is derived from an EMBL/GenBank/DDBJ whole genome shotgun (WGS) entry which is preliminary data.</text>
</comment>
<dbReference type="OrthoDB" id="281633at2"/>
<gene>
    <name evidence="2" type="ORF">EDC64_101688</name>
</gene>
<accession>A0A4R3M5H4</accession>
<evidence type="ECO:0000256" key="1">
    <source>
        <dbReference type="SAM" id="Phobius"/>
    </source>
</evidence>
<feature type="transmembrane region" description="Helical" evidence="1">
    <location>
        <begin position="37"/>
        <end position="55"/>
    </location>
</feature>